<proteinExistence type="predicted"/>
<accession>A0A7J7M5M1</accession>
<evidence type="ECO:0000313" key="1">
    <source>
        <dbReference type="EMBL" id="KAF6150179.1"/>
    </source>
</evidence>
<name>A0A7J7M5M1_9MAGN</name>
<reference evidence="1 2" key="1">
    <citation type="journal article" date="2020" name="IScience">
        <title>Genome Sequencing of the Endangered Kingdonia uniflora (Circaeasteraceae, Ranunculales) Reveals Potential Mechanisms of Evolutionary Specialization.</title>
        <authorList>
            <person name="Sun Y."/>
            <person name="Deng T."/>
            <person name="Zhang A."/>
            <person name="Moore M.J."/>
            <person name="Landis J.B."/>
            <person name="Lin N."/>
            <person name="Zhang H."/>
            <person name="Zhang X."/>
            <person name="Huang J."/>
            <person name="Zhang X."/>
            <person name="Sun H."/>
            <person name="Wang H."/>
        </authorList>
    </citation>
    <scope>NUCLEOTIDE SEQUENCE [LARGE SCALE GENOMIC DNA]</scope>
    <source>
        <strain evidence="1">TB1705</strain>
        <tissue evidence="1">Leaf</tissue>
    </source>
</reference>
<gene>
    <name evidence="1" type="ORF">GIB67_023134</name>
</gene>
<organism evidence="1 2">
    <name type="scientific">Kingdonia uniflora</name>
    <dbReference type="NCBI Taxonomy" id="39325"/>
    <lineage>
        <taxon>Eukaryota</taxon>
        <taxon>Viridiplantae</taxon>
        <taxon>Streptophyta</taxon>
        <taxon>Embryophyta</taxon>
        <taxon>Tracheophyta</taxon>
        <taxon>Spermatophyta</taxon>
        <taxon>Magnoliopsida</taxon>
        <taxon>Ranunculales</taxon>
        <taxon>Circaeasteraceae</taxon>
        <taxon>Kingdonia</taxon>
    </lineage>
</organism>
<dbReference type="EMBL" id="JACGCM010001753">
    <property type="protein sequence ID" value="KAF6150179.1"/>
    <property type="molecule type" value="Genomic_DNA"/>
</dbReference>
<protein>
    <submittedName>
        <fullName evidence="1">Uncharacterized protein</fullName>
    </submittedName>
</protein>
<dbReference type="Proteomes" id="UP000541444">
    <property type="component" value="Unassembled WGS sequence"/>
</dbReference>
<comment type="caution">
    <text evidence="1">The sequence shown here is derived from an EMBL/GenBank/DDBJ whole genome shotgun (WGS) entry which is preliminary data.</text>
</comment>
<evidence type="ECO:0000313" key="2">
    <source>
        <dbReference type="Proteomes" id="UP000541444"/>
    </source>
</evidence>
<dbReference type="AlphaFoldDB" id="A0A7J7M5M1"/>
<sequence>MKSLGIISSSPTPLRFTTLPFQSRTITTTTNASFIPKPISSRRPHLVMTSSASSSSTQADVSGGNDANIYQLIQAHQSILGDCYLKVKRVRKRYLKRSIFFLCDSGIGKRVQV</sequence>
<keyword evidence="2" id="KW-1185">Reference proteome</keyword>